<dbReference type="InterPro" id="IPR000169">
    <property type="entry name" value="Pept_cys_AS"/>
</dbReference>
<sequence length="368" mass="39538">MQRTILIAAIAAAASADISPEERTDLLAELESWEQQFGNIAKQHGFLPTEFHGLSGEEATNLKLQRLKDNKAKLPELQKQNPDAIFTIMNPFGLMNEEEFNDYVQSSFQAGKSTQDEHIEESASLEAAGSVDWTTSKCMPAVKNQGQCGSCWAFSATGAAAMGNCIAGGGLYNLAEQQVVDCEHDGQQGCNGGWEAKALDWIHQQGGLCLESNYPYTSGQTKKAGNCQKSCKNQKLPYVGKSVAIKGESALTTAIKKQPVTVAVEAGNNVWQHYQSGIVSSCPGKQSDHAVIAVGYGSASGKNFYKIRNSWGASWGEKGYIRLQRGVGGKGMCNVAEMPAYPQLTGKSRTAINEDEALDIPPTNSTSL</sequence>
<dbReference type="PRINTS" id="PR00705">
    <property type="entry name" value="PAPAIN"/>
</dbReference>
<gene>
    <name evidence="4" type="ORF">THRCLA_05257</name>
</gene>
<protein>
    <submittedName>
        <fullName evidence="4">Cysteine protease family C01A</fullName>
    </submittedName>
</protein>
<keyword evidence="2" id="KW-0865">Zymogen</keyword>
<dbReference type="AlphaFoldDB" id="A0A1V9ZX39"/>
<dbReference type="OrthoDB" id="75895at2759"/>
<dbReference type="GO" id="GO:0006508">
    <property type="term" value="P:proteolysis"/>
    <property type="evidence" value="ECO:0007669"/>
    <property type="project" value="UniProtKB-KW"/>
</dbReference>
<keyword evidence="4" id="KW-0378">Hydrolase</keyword>
<keyword evidence="4" id="KW-0645">Protease</keyword>
<comment type="similarity">
    <text evidence="1">Belongs to the peptidase C1 family.</text>
</comment>
<reference evidence="4 5" key="1">
    <citation type="journal article" date="2014" name="Genome Biol. Evol.">
        <title>The secreted proteins of Achlya hypogyna and Thraustotheca clavata identify the ancestral oomycete secretome and reveal gene acquisitions by horizontal gene transfer.</title>
        <authorList>
            <person name="Misner I."/>
            <person name="Blouin N."/>
            <person name="Leonard G."/>
            <person name="Richards T.A."/>
            <person name="Lane C.E."/>
        </authorList>
    </citation>
    <scope>NUCLEOTIDE SEQUENCE [LARGE SCALE GENOMIC DNA]</scope>
    <source>
        <strain evidence="4 5">ATCC 34112</strain>
    </source>
</reference>
<keyword evidence="5" id="KW-1185">Reference proteome</keyword>
<dbReference type="Gene3D" id="3.90.70.10">
    <property type="entry name" value="Cysteine proteinases"/>
    <property type="match status" value="1"/>
</dbReference>
<dbReference type="PANTHER" id="PTHR12411">
    <property type="entry name" value="CYSTEINE PROTEASE FAMILY C1-RELATED"/>
    <property type="match status" value="1"/>
</dbReference>
<dbReference type="SUPFAM" id="SSF54001">
    <property type="entry name" value="Cysteine proteinases"/>
    <property type="match status" value="1"/>
</dbReference>
<organism evidence="4 5">
    <name type="scientific">Thraustotheca clavata</name>
    <dbReference type="NCBI Taxonomy" id="74557"/>
    <lineage>
        <taxon>Eukaryota</taxon>
        <taxon>Sar</taxon>
        <taxon>Stramenopiles</taxon>
        <taxon>Oomycota</taxon>
        <taxon>Saprolegniomycetes</taxon>
        <taxon>Saprolegniales</taxon>
        <taxon>Achlyaceae</taxon>
        <taxon>Thraustotheca</taxon>
    </lineage>
</organism>
<dbReference type="InterPro" id="IPR000668">
    <property type="entry name" value="Peptidase_C1A_C"/>
</dbReference>
<feature type="domain" description="Peptidase C1A papain C-terminal" evidence="3">
    <location>
        <begin position="127"/>
        <end position="343"/>
    </location>
</feature>
<name>A0A1V9ZX39_9STRA</name>
<dbReference type="InterPro" id="IPR013128">
    <property type="entry name" value="Peptidase_C1A"/>
</dbReference>
<dbReference type="PROSITE" id="PS00139">
    <property type="entry name" value="THIOL_PROTEASE_CYS"/>
    <property type="match status" value="1"/>
</dbReference>
<evidence type="ECO:0000313" key="5">
    <source>
        <dbReference type="Proteomes" id="UP000243217"/>
    </source>
</evidence>
<dbReference type="Pfam" id="PF00112">
    <property type="entry name" value="Peptidase_C1"/>
    <property type="match status" value="1"/>
</dbReference>
<evidence type="ECO:0000256" key="2">
    <source>
        <dbReference type="ARBA" id="ARBA00023145"/>
    </source>
</evidence>
<evidence type="ECO:0000256" key="1">
    <source>
        <dbReference type="ARBA" id="ARBA00008455"/>
    </source>
</evidence>
<dbReference type="EMBL" id="JNBS01001142">
    <property type="protein sequence ID" value="OQS02360.1"/>
    <property type="molecule type" value="Genomic_DNA"/>
</dbReference>
<dbReference type="GO" id="GO:0008234">
    <property type="term" value="F:cysteine-type peptidase activity"/>
    <property type="evidence" value="ECO:0007669"/>
    <property type="project" value="InterPro"/>
</dbReference>
<proteinExistence type="inferred from homology"/>
<accession>A0A1V9ZX39</accession>
<dbReference type="Proteomes" id="UP000243217">
    <property type="component" value="Unassembled WGS sequence"/>
</dbReference>
<evidence type="ECO:0000259" key="3">
    <source>
        <dbReference type="SMART" id="SM00645"/>
    </source>
</evidence>
<dbReference type="InterPro" id="IPR038765">
    <property type="entry name" value="Papain-like_cys_pep_sf"/>
</dbReference>
<dbReference type="CDD" id="cd02248">
    <property type="entry name" value="Peptidase_C1A"/>
    <property type="match status" value="1"/>
</dbReference>
<dbReference type="SMART" id="SM00645">
    <property type="entry name" value="Pept_C1"/>
    <property type="match status" value="1"/>
</dbReference>
<comment type="caution">
    <text evidence="4">The sequence shown here is derived from an EMBL/GenBank/DDBJ whole genome shotgun (WGS) entry which is preliminary data.</text>
</comment>
<dbReference type="STRING" id="74557.A0A1V9ZX39"/>
<dbReference type="InterPro" id="IPR039417">
    <property type="entry name" value="Peptidase_C1A_papain-like"/>
</dbReference>
<evidence type="ECO:0000313" key="4">
    <source>
        <dbReference type="EMBL" id="OQS02360.1"/>
    </source>
</evidence>